<dbReference type="RefSeq" id="XP_058983296.1">
    <property type="nucleotide sequence ID" value="XM_059127313.1"/>
</dbReference>
<reference evidence="4" key="2">
    <citation type="submission" date="2025-05" db="UniProtKB">
        <authorList>
            <consortium name="RefSeq"/>
        </authorList>
    </citation>
    <scope>IDENTIFICATION</scope>
    <source>
        <strain evidence="4">Aabys</strain>
        <tissue evidence="4">Whole body</tissue>
    </source>
</reference>
<accession>A0A1I8MMN8</accession>
<feature type="region of interest" description="Disordered" evidence="1">
    <location>
        <begin position="52"/>
        <end position="84"/>
    </location>
</feature>
<evidence type="ECO:0000313" key="2">
    <source>
        <dbReference type="EnsemblMetazoa" id="MDOA006559-PA"/>
    </source>
</evidence>
<dbReference type="Proteomes" id="UP001652621">
    <property type="component" value="Unplaced"/>
</dbReference>
<dbReference type="RefSeq" id="XP_005178407.2">
    <property type="nucleotide sequence ID" value="XM_005178350.2"/>
</dbReference>
<dbReference type="AlphaFoldDB" id="A0A1I8MMN8"/>
<name>A0A1I8MMN8_MUSDO</name>
<dbReference type="KEGG" id="mde:101892894"/>
<proteinExistence type="predicted"/>
<dbReference type="VEuPathDB" id="VectorBase:MDOA006559"/>
<sequence length="127" mass="14012">MFRNLLKLRLTAVGILAGLLIICCNLAIIRAEEEIAATNVAALTPEALAEEVQGHENTSERKVRQFGYYPPPPPPPPFGRPFGPYYPPPPPPPPYFGYGGGFGRTRVITRTRTRYVNRYGGFGGFYG</sequence>
<organism evidence="2">
    <name type="scientific">Musca domestica</name>
    <name type="common">House fly</name>
    <dbReference type="NCBI Taxonomy" id="7370"/>
    <lineage>
        <taxon>Eukaryota</taxon>
        <taxon>Metazoa</taxon>
        <taxon>Ecdysozoa</taxon>
        <taxon>Arthropoda</taxon>
        <taxon>Hexapoda</taxon>
        <taxon>Insecta</taxon>
        <taxon>Pterygota</taxon>
        <taxon>Neoptera</taxon>
        <taxon>Endopterygota</taxon>
        <taxon>Diptera</taxon>
        <taxon>Brachycera</taxon>
        <taxon>Muscomorpha</taxon>
        <taxon>Muscoidea</taxon>
        <taxon>Muscidae</taxon>
        <taxon>Musca</taxon>
    </lineage>
</organism>
<keyword evidence="3" id="KW-1185">Reference proteome</keyword>
<evidence type="ECO:0000313" key="3">
    <source>
        <dbReference type="Proteomes" id="UP001652621"/>
    </source>
</evidence>
<protein>
    <submittedName>
        <fullName evidence="4">Formin-A-like</fullName>
    </submittedName>
</protein>
<evidence type="ECO:0000256" key="1">
    <source>
        <dbReference type="SAM" id="MobiDB-lite"/>
    </source>
</evidence>
<dbReference type="EnsemblMetazoa" id="MDOA006559-RA">
    <property type="protein sequence ID" value="MDOA006559-PA"/>
    <property type="gene ID" value="MDOA006559"/>
</dbReference>
<evidence type="ECO:0000313" key="4">
    <source>
        <dbReference type="RefSeq" id="XP_058983296.1"/>
    </source>
</evidence>
<feature type="compositionally biased region" description="Pro residues" evidence="1">
    <location>
        <begin position="69"/>
        <end position="84"/>
    </location>
</feature>
<gene>
    <name evidence="2" type="primary">101892894</name>
    <name evidence="4" type="synonym">LOC131804442</name>
</gene>
<feature type="compositionally biased region" description="Basic and acidic residues" evidence="1">
    <location>
        <begin position="52"/>
        <end position="63"/>
    </location>
</feature>
<dbReference type="VEuPathDB" id="VectorBase:MDOMA2_015923"/>
<reference evidence="2" key="1">
    <citation type="submission" date="2020-05" db="UniProtKB">
        <authorList>
            <consortium name="EnsemblMetazoa"/>
        </authorList>
    </citation>
    <scope>IDENTIFICATION</scope>
    <source>
        <strain evidence="2">Aabys</strain>
    </source>
</reference>